<evidence type="ECO:0000313" key="17">
    <source>
        <dbReference type="EnsemblPlants" id="cds.evm.model.08.1920"/>
    </source>
</evidence>
<feature type="region of interest" description="Disordered" evidence="14">
    <location>
        <begin position="333"/>
        <end position="472"/>
    </location>
</feature>
<evidence type="ECO:0000256" key="1">
    <source>
        <dbReference type="ARBA" id="ARBA00004123"/>
    </source>
</evidence>
<evidence type="ECO:0000256" key="14">
    <source>
        <dbReference type="SAM" id="MobiDB-lite"/>
    </source>
</evidence>
<dbReference type="FunFam" id="3.40.50.300:FF:000817">
    <property type="entry name" value="GPN-loop GTPase 1"/>
    <property type="match status" value="1"/>
</dbReference>
<dbReference type="GO" id="GO:0009908">
    <property type="term" value="P:flower development"/>
    <property type="evidence" value="ECO:0007669"/>
    <property type="project" value="UniProtKB-KW"/>
</dbReference>
<protein>
    <recommendedName>
        <fullName evidence="12">Flowering time control protein FCA</fullName>
    </recommendedName>
</protein>
<evidence type="ECO:0000256" key="7">
    <source>
        <dbReference type="ARBA" id="ARBA00022801"/>
    </source>
</evidence>
<keyword evidence="11" id="KW-0539">Nucleus</keyword>
<dbReference type="EnsemblPlants" id="evm.model.08.1920">
    <property type="protein sequence ID" value="cds.evm.model.08.1920"/>
    <property type="gene ID" value="evm.TU.08.1920"/>
</dbReference>
<evidence type="ECO:0000259" key="16">
    <source>
        <dbReference type="PROSITE" id="PS50102"/>
    </source>
</evidence>
<feature type="compositionally biased region" description="Low complexity" evidence="14">
    <location>
        <begin position="801"/>
        <end position="826"/>
    </location>
</feature>
<dbReference type="Proteomes" id="UP000596661">
    <property type="component" value="Chromosome 8"/>
</dbReference>
<feature type="compositionally biased region" description="Basic and acidic residues" evidence="14">
    <location>
        <begin position="708"/>
        <end position="717"/>
    </location>
</feature>
<keyword evidence="10" id="KW-0342">GTP-binding</keyword>
<dbReference type="InterPro" id="IPR012677">
    <property type="entry name" value="Nucleotide-bd_a/b_plait_sf"/>
</dbReference>
<feature type="domain" description="WW" evidence="15">
    <location>
        <begin position="998"/>
        <end position="1031"/>
    </location>
</feature>
<feature type="compositionally biased region" description="Acidic residues" evidence="14">
    <location>
        <begin position="381"/>
        <end position="409"/>
    </location>
</feature>
<dbReference type="CDD" id="cd00201">
    <property type="entry name" value="WW"/>
    <property type="match status" value="1"/>
</dbReference>
<dbReference type="SMART" id="SM00456">
    <property type="entry name" value="WW"/>
    <property type="match status" value="1"/>
</dbReference>
<feature type="region of interest" description="Disordered" evidence="14">
    <location>
        <begin position="706"/>
        <end position="777"/>
    </location>
</feature>
<proteinExistence type="inferred from homology"/>
<dbReference type="Gene3D" id="3.30.70.330">
    <property type="match status" value="2"/>
</dbReference>
<keyword evidence="8 13" id="KW-0694">RNA-binding</keyword>
<evidence type="ECO:0000256" key="12">
    <source>
        <dbReference type="ARBA" id="ARBA00071861"/>
    </source>
</evidence>
<evidence type="ECO:0000256" key="10">
    <source>
        <dbReference type="ARBA" id="ARBA00023134"/>
    </source>
</evidence>
<organism evidence="17 18">
    <name type="scientific">Cannabis sativa</name>
    <name type="common">Hemp</name>
    <name type="synonym">Marijuana</name>
    <dbReference type="NCBI Taxonomy" id="3483"/>
    <lineage>
        <taxon>Eukaryota</taxon>
        <taxon>Viridiplantae</taxon>
        <taxon>Streptophyta</taxon>
        <taxon>Embryophyta</taxon>
        <taxon>Tracheophyta</taxon>
        <taxon>Spermatophyta</taxon>
        <taxon>Magnoliopsida</taxon>
        <taxon>eudicotyledons</taxon>
        <taxon>Gunneridae</taxon>
        <taxon>Pentapetalae</taxon>
        <taxon>rosids</taxon>
        <taxon>fabids</taxon>
        <taxon>Rosales</taxon>
        <taxon>Cannabaceae</taxon>
        <taxon>Cannabis</taxon>
    </lineage>
</organism>
<dbReference type="GO" id="GO:0030154">
    <property type="term" value="P:cell differentiation"/>
    <property type="evidence" value="ECO:0007669"/>
    <property type="project" value="UniProtKB-KW"/>
</dbReference>
<dbReference type="PRINTS" id="PR00961">
    <property type="entry name" value="HUDSXLRNA"/>
</dbReference>
<feature type="region of interest" description="Disordered" evidence="14">
    <location>
        <begin position="1"/>
        <end position="65"/>
    </location>
</feature>
<accession>A0A803QA79</accession>
<dbReference type="PROSITE" id="PS50102">
    <property type="entry name" value="RRM"/>
    <property type="match status" value="2"/>
</dbReference>
<dbReference type="Pfam" id="PF00076">
    <property type="entry name" value="RRM_1"/>
    <property type="match status" value="2"/>
</dbReference>
<evidence type="ECO:0000256" key="2">
    <source>
        <dbReference type="ARBA" id="ARBA00005290"/>
    </source>
</evidence>
<dbReference type="EMBL" id="UZAU01000717">
    <property type="status" value="NOT_ANNOTATED_CDS"/>
    <property type="molecule type" value="Genomic_DNA"/>
</dbReference>
<feature type="compositionally biased region" description="Gly residues" evidence="14">
    <location>
        <begin position="493"/>
        <end position="504"/>
    </location>
</feature>
<evidence type="ECO:0000256" key="5">
    <source>
        <dbReference type="ARBA" id="ARBA00022741"/>
    </source>
</evidence>
<name>A0A803QA79_CANSA</name>
<feature type="domain" description="RRM" evidence="16">
    <location>
        <begin position="539"/>
        <end position="620"/>
    </location>
</feature>
<evidence type="ECO:0000256" key="9">
    <source>
        <dbReference type="ARBA" id="ARBA00023089"/>
    </source>
</evidence>
<keyword evidence="6" id="KW-0221">Differentiation</keyword>
<dbReference type="SUPFAM" id="SSF51045">
    <property type="entry name" value="WW domain"/>
    <property type="match status" value="1"/>
</dbReference>
<feature type="region of interest" description="Disordered" evidence="14">
    <location>
        <begin position="796"/>
        <end position="917"/>
    </location>
</feature>
<dbReference type="GO" id="GO:0005634">
    <property type="term" value="C:nucleus"/>
    <property type="evidence" value="ECO:0007669"/>
    <property type="project" value="UniProtKB-SubCell"/>
</dbReference>
<comment type="subcellular location">
    <subcellularLocation>
        <location evidence="1">Nucleus</location>
    </subcellularLocation>
</comment>
<keyword evidence="3" id="KW-0217">Developmental protein</keyword>
<keyword evidence="4" id="KW-0677">Repeat</keyword>
<evidence type="ECO:0000256" key="8">
    <source>
        <dbReference type="ARBA" id="ARBA00022884"/>
    </source>
</evidence>
<dbReference type="GO" id="GO:0003924">
    <property type="term" value="F:GTPase activity"/>
    <property type="evidence" value="ECO:0007669"/>
    <property type="project" value="InterPro"/>
</dbReference>
<feature type="compositionally biased region" description="Polar residues" evidence="14">
    <location>
        <begin position="832"/>
        <end position="846"/>
    </location>
</feature>
<evidence type="ECO:0000256" key="6">
    <source>
        <dbReference type="ARBA" id="ARBA00022782"/>
    </source>
</evidence>
<keyword evidence="7" id="KW-0378">Hydrolase</keyword>
<feature type="region of interest" description="Disordered" evidence="14">
    <location>
        <begin position="493"/>
        <end position="515"/>
    </location>
</feature>
<evidence type="ECO:0000256" key="3">
    <source>
        <dbReference type="ARBA" id="ARBA00022473"/>
    </source>
</evidence>
<dbReference type="InterPro" id="IPR001202">
    <property type="entry name" value="WW_dom"/>
</dbReference>
<dbReference type="SUPFAM" id="SSF54928">
    <property type="entry name" value="RNA-binding domain, RBD"/>
    <property type="match status" value="2"/>
</dbReference>
<dbReference type="PANTHER" id="PTHR21231">
    <property type="entry name" value="XPA-BINDING PROTEIN 1-RELATED"/>
    <property type="match status" value="1"/>
</dbReference>
<dbReference type="InterPro" id="IPR002343">
    <property type="entry name" value="Hud_Sxl_RNA"/>
</dbReference>
<dbReference type="GO" id="GO:0003723">
    <property type="term" value="F:RNA binding"/>
    <property type="evidence" value="ECO:0007669"/>
    <property type="project" value="UniProtKB-UniRule"/>
</dbReference>
<feature type="compositionally biased region" description="Basic and acidic residues" evidence="14">
    <location>
        <begin position="410"/>
        <end position="420"/>
    </location>
</feature>
<feature type="compositionally biased region" description="Low complexity" evidence="14">
    <location>
        <begin position="854"/>
        <end position="869"/>
    </location>
</feature>
<dbReference type="Pfam" id="PF03029">
    <property type="entry name" value="ATP_bind_1"/>
    <property type="match status" value="1"/>
</dbReference>
<comment type="similarity">
    <text evidence="2">Belongs to the GPN-loop GTPase family.</text>
</comment>
<dbReference type="InterPro" id="IPR035979">
    <property type="entry name" value="RBD_domain_sf"/>
</dbReference>
<feature type="compositionally biased region" description="Polar residues" evidence="14">
    <location>
        <begin position="358"/>
        <end position="367"/>
    </location>
</feature>
<dbReference type="GO" id="GO:1990904">
    <property type="term" value="C:ribonucleoprotein complex"/>
    <property type="evidence" value="ECO:0007669"/>
    <property type="project" value="InterPro"/>
</dbReference>
<feature type="compositionally biased region" description="Low complexity" evidence="14">
    <location>
        <begin position="56"/>
        <end position="65"/>
    </location>
</feature>
<dbReference type="InterPro" id="IPR000504">
    <property type="entry name" value="RRM_dom"/>
</dbReference>
<feature type="compositionally biased region" description="Low complexity" evidence="14">
    <location>
        <begin position="893"/>
        <end position="917"/>
    </location>
</feature>
<dbReference type="Gene3D" id="2.20.70.10">
    <property type="match status" value="1"/>
</dbReference>
<dbReference type="FunFam" id="3.30.70.330:FF:000374">
    <property type="entry name" value="Flowering time control protein FCA"/>
    <property type="match status" value="1"/>
</dbReference>
<dbReference type="AlphaFoldDB" id="A0A803QA79"/>
<reference evidence="17" key="1">
    <citation type="submission" date="2018-11" db="EMBL/GenBank/DDBJ databases">
        <authorList>
            <person name="Grassa J C."/>
        </authorList>
    </citation>
    <scope>NUCLEOTIDE SEQUENCE [LARGE SCALE GENOMIC DNA]</scope>
</reference>
<keyword evidence="18" id="KW-1185">Reference proteome</keyword>
<dbReference type="InterPro" id="IPR027417">
    <property type="entry name" value="P-loop_NTPase"/>
</dbReference>
<feature type="compositionally biased region" description="Polar residues" evidence="14">
    <location>
        <begin position="757"/>
        <end position="769"/>
    </location>
</feature>
<dbReference type="InterPro" id="IPR030230">
    <property type="entry name" value="Gpn1/Npa3/XAB1"/>
</dbReference>
<keyword evidence="5" id="KW-0547">Nucleotide-binding</keyword>
<dbReference type="FunFam" id="3.30.70.330:FF:000332">
    <property type="entry name" value="flowering time control protein FCA isoform X2"/>
    <property type="match status" value="1"/>
</dbReference>
<reference evidence="17" key="2">
    <citation type="submission" date="2021-03" db="UniProtKB">
        <authorList>
            <consortium name="EnsemblPlants"/>
        </authorList>
    </citation>
    <scope>IDENTIFICATION</scope>
</reference>
<dbReference type="Gramene" id="evm.model.08.1920">
    <property type="protein sequence ID" value="cds.evm.model.08.1920"/>
    <property type="gene ID" value="evm.TU.08.1920"/>
</dbReference>
<dbReference type="InterPro" id="IPR036020">
    <property type="entry name" value="WW_dom_sf"/>
</dbReference>
<dbReference type="InterPro" id="IPR004130">
    <property type="entry name" value="Gpn"/>
</dbReference>
<dbReference type="PROSITE" id="PS50020">
    <property type="entry name" value="WW_DOMAIN_2"/>
    <property type="match status" value="1"/>
</dbReference>
<keyword evidence="9" id="KW-0287">Flowering</keyword>
<dbReference type="OMA" id="CHTHIFF"/>
<dbReference type="SMART" id="SM00360">
    <property type="entry name" value="RRM"/>
    <property type="match status" value="2"/>
</dbReference>
<evidence type="ECO:0000256" key="11">
    <source>
        <dbReference type="ARBA" id="ARBA00023242"/>
    </source>
</evidence>
<dbReference type="CDD" id="cd17870">
    <property type="entry name" value="GPN1"/>
    <property type="match status" value="1"/>
</dbReference>
<feature type="compositionally biased region" description="Low complexity" evidence="14">
    <location>
        <begin position="876"/>
        <end position="886"/>
    </location>
</feature>
<feature type="compositionally biased region" description="Basic and acidic residues" evidence="14">
    <location>
        <begin position="333"/>
        <end position="357"/>
    </location>
</feature>
<evidence type="ECO:0000313" key="18">
    <source>
        <dbReference type="Proteomes" id="UP000596661"/>
    </source>
</evidence>
<feature type="region of interest" description="Disordered" evidence="14">
    <location>
        <begin position="1037"/>
        <end position="1113"/>
    </location>
</feature>
<sequence length="1133" mass="125389">MDIDNEVSKMNIKSTEDTGVDTSIPMDSQDDSSNQVKGKEKEELSDSMGKLNIDEGSSSSLGGASSSTFKKKPVIIIVVGMAGSGKTTFLNRLVYHTHVSNYRGYVINLDPAVMTLPFGANIDIRDTVRYKEVMKQFNLGPNGGILTSLNLFATKFDEVVSVIERRADELDYVLVDTPGQIEIFTWSASGAIITEAFASTFPTVVTYVVDTPRSSSPVTFMSNMLYACSILYKTRLPLVLAFNKTDVAQHQFALEWMEDFEAFQAAINADDSYSSTLTQSLSLVLDEFYKNLRSVGVSAVSGAGMDDFFKAIEASSEEYMETYKADLDKRRAEKQRLEEERRKENMDKLRKDMEKSNGETVVLSTGLKNKEENSISKGMMDEEGEEEDEDIELFSEDEDAIDEDEDEEELERHRGDRYGDNDIDDQESHSYYGGVRNSRAPSRFSDGPMNHYNHNHNPRRSPNNFRGPTHRNFDSPPHRSFPGAGGGFRPVGGDGGFGGGGGGFSSSYQGPPPLSGQKRGFPFSVREGSPEGSDKGNYAKLFVGSVPRTATEEDIRPLFEEHGNVVEVALIKDKKTGQQQGCCFIKFGTSEEADRAIRALHNQHTLPGGVGPIQVRYADGERERLGAVEYKLFVGSLDKQATKKDVEEIFTQYGRVEDVYLMRDELKQSRGCGFVKYSQREMALAAINALNGTYTMRGCDQPLTVRFADPKRPRPGDSRVPAFGGPGSGPRFQGPGPRPVPNFGDPMRDRNAWDPMSPTNMGPSSNANNYGFGGQVHPRSADMALPVTNFNQSMPQVAPVSQQISPSQKPLQSPQQLPPSFQLHSQMPAPYSQAQTTVASLQQQHVGQPRAPYSSVQMPMSQPLPSQQLHGSNGLQSIPQPQIQQSANPGTVQQQQQQLPQPLQQSSSSHLAQMMSQQKQALQASFQSSRQVVSQLQQLMQPPNQGSILQQTTQDIKQQQQQQWPGNVPQAATSMVPATISVDVPSSTSAATPIPPTNPVKCSWTEHTSPDGYKYYYSSVTGESKWEKPEELILFEQQQQQQQQKPLAVQPHSQSLPQLQTSQQISQTPQIQHQTQFQMQPQQQLPRPSLSSTYQASGMMGHQNMQGHQQHAQEWMWKNKPAGSYRFPTGSGA</sequence>
<dbReference type="Pfam" id="PF00397">
    <property type="entry name" value="WW"/>
    <property type="match status" value="1"/>
</dbReference>
<feature type="domain" description="RRM" evidence="16">
    <location>
        <begin position="630"/>
        <end position="710"/>
    </location>
</feature>
<dbReference type="GO" id="GO:0005525">
    <property type="term" value="F:GTP binding"/>
    <property type="evidence" value="ECO:0007669"/>
    <property type="project" value="UniProtKB-KW"/>
</dbReference>
<evidence type="ECO:0000256" key="4">
    <source>
        <dbReference type="ARBA" id="ARBA00022737"/>
    </source>
</evidence>
<evidence type="ECO:0000259" key="15">
    <source>
        <dbReference type="PROSITE" id="PS50020"/>
    </source>
</evidence>
<dbReference type="SUPFAM" id="SSF52540">
    <property type="entry name" value="P-loop containing nucleoside triphosphate hydrolases"/>
    <property type="match status" value="1"/>
</dbReference>
<dbReference type="PANTHER" id="PTHR21231:SF8">
    <property type="entry name" value="GPN-LOOP GTPASE 1"/>
    <property type="match status" value="1"/>
</dbReference>
<evidence type="ECO:0000256" key="13">
    <source>
        <dbReference type="PROSITE-ProRule" id="PRU00176"/>
    </source>
</evidence>
<dbReference type="Gene3D" id="3.40.50.300">
    <property type="entry name" value="P-loop containing nucleotide triphosphate hydrolases"/>
    <property type="match status" value="1"/>
</dbReference>